<dbReference type="SUPFAM" id="SSF53448">
    <property type="entry name" value="Nucleotide-diphospho-sugar transferases"/>
    <property type="match status" value="1"/>
</dbReference>
<evidence type="ECO:0000256" key="1">
    <source>
        <dbReference type="ARBA" id="ARBA00001946"/>
    </source>
</evidence>
<dbReference type="InterPro" id="IPR029044">
    <property type="entry name" value="Nucleotide-diphossugar_trans"/>
</dbReference>
<dbReference type="GO" id="GO:0046872">
    <property type="term" value="F:metal ion binding"/>
    <property type="evidence" value="ECO:0007669"/>
    <property type="project" value="UniProtKB-KW"/>
</dbReference>
<evidence type="ECO:0000256" key="8">
    <source>
        <dbReference type="ARBA" id="ARBA00049336"/>
    </source>
</evidence>
<dbReference type="EC" id="2.7.7.24" evidence="3"/>
<dbReference type="PANTHER" id="PTHR43532:SF1">
    <property type="entry name" value="GLUCOSE-1-PHOSPHATE THYMIDYLYLTRANSFERASE 1"/>
    <property type="match status" value="1"/>
</dbReference>
<proteinExistence type="inferred from homology"/>
<comment type="similarity">
    <text evidence="2">Belongs to the glucose-1-phosphate thymidylyltransferase family.</text>
</comment>
<evidence type="ECO:0000313" key="10">
    <source>
        <dbReference type="EMBL" id="SVA03112.1"/>
    </source>
</evidence>
<dbReference type="Pfam" id="PF00483">
    <property type="entry name" value="NTP_transferase"/>
    <property type="match status" value="1"/>
</dbReference>
<comment type="cofactor">
    <cofactor evidence="1">
        <name>Mg(2+)</name>
        <dbReference type="ChEBI" id="CHEBI:18420"/>
    </cofactor>
</comment>
<evidence type="ECO:0000256" key="2">
    <source>
        <dbReference type="ARBA" id="ARBA00010480"/>
    </source>
</evidence>
<name>A0A381SG92_9ZZZZ</name>
<evidence type="ECO:0000256" key="5">
    <source>
        <dbReference type="ARBA" id="ARBA00022695"/>
    </source>
</evidence>
<organism evidence="10">
    <name type="scientific">marine metagenome</name>
    <dbReference type="NCBI Taxonomy" id="408172"/>
    <lineage>
        <taxon>unclassified sequences</taxon>
        <taxon>metagenomes</taxon>
        <taxon>ecological metagenomes</taxon>
    </lineage>
</organism>
<dbReference type="NCBIfam" id="TIGR01207">
    <property type="entry name" value="rmlA"/>
    <property type="match status" value="1"/>
</dbReference>
<protein>
    <recommendedName>
        <fullName evidence="3">glucose-1-phosphate thymidylyltransferase</fullName>
        <ecNumber evidence="3">2.7.7.24</ecNumber>
    </recommendedName>
</protein>
<dbReference type="InterPro" id="IPR005835">
    <property type="entry name" value="NTP_transferase_dom"/>
</dbReference>
<gene>
    <name evidence="10" type="ORF">METZ01_LOCUS55966</name>
</gene>
<evidence type="ECO:0000256" key="7">
    <source>
        <dbReference type="ARBA" id="ARBA00022842"/>
    </source>
</evidence>
<evidence type="ECO:0000256" key="6">
    <source>
        <dbReference type="ARBA" id="ARBA00022723"/>
    </source>
</evidence>
<dbReference type="CDD" id="cd02538">
    <property type="entry name" value="G1P_TT_short"/>
    <property type="match status" value="1"/>
</dbReference>
<feature type="domain" description="Nucleotidyl transferase" evidence="9">
    <location>
        <begin position="2"/>
        <end position="238"/>
    </location>
</feature>
<reference evidence="10" key="1">
    <citation type="submission" date="2018-05" db="EMBL/GenBank/DDBJ databases">
        <authorList>
            <person name="Lanie J.A."/>
            <person name="Ng W.-L."/>
            <person name="Kazmierczak K.M."/>
            <person name="Andrzejewski T.M."/>
            <person name="Davidsen T.M."/>
            <person name="Wayne K.J."/>
            <person name="Tettelin H."/>
            <person name="Glass J.I."/>
            <person name="Rusch D."/>
            <person name="Podicherti R."/>
            <person name="Tsui H.-C.T."/>
            <person name="Winkler M.E."/>
        </authorList>
    </citation>
    <scope>NUCLEOTIDE SEQUENCE</scope>
</reference>
<evidence type="ECO:0000256" key="4">
    <source>
        <dbReference type="ARBA" id="ARBA00022679"/>
    </source>
</evidence>
<dbReference type="InterPro" id="IPR005907">
    <property type="entry name" value="G1P_thy_trans_s"/>
</dbReference>
<evidence type="ECO:0000259" key="9">
    <source>
        <dbReference type="Pfam" id="PF00483"/>
    </source>
</evidence>
<keyword evidence="5" id="KW-0548">Nucleotidyltransferase</keyword>
<dbReference type="EMBL" id="UINC01003074">
    <property type="protein sequence ID" value="SVA03112.1"/>
    <property type="molecule type" value="Genomic_DNA"/>
</dbReference>
<sequence length="296" mass="33319">MKGIILAGGQGTRLYPNTLSISKQLIPIYDKPMIYYPISTLMLAGIRDILIISSSDHLPLFQKLLGDGSHLGIDFSYAEQEKPEGLAQAFVIGENFIGKDQVSLILGDNIFYGQGFGEDLRDSALIKEGALIYTYEVLDPKNFGIAELDENGKLVNIEEKPNDPRSNLAVTGLYFYDNQVVEIAKSVKPSERGELEITSINNYYLEEGKLKNKTLGRGFAWLDTGTSMGMLEAAQFVQTLEKRQGFKISCIEEISWRQKWISDNELEKLSLIYKNSDYGTYLKLLLEEKYIKAKMP</sequence>
<keyword evidence="6" id="KW-0479">Metal-binding</keyword>
<dbReference type="AlphaFoldDB" id="A0A381SG92"/>
<comment type="catalytic activity">
    <reaction evidence="8">
        <text>dTTP + alpha-D-glucose 1-phosphate + H(+) = dTDP-alpha-D-glucose + diphosphate</text>
        <dbReference type="Rhea" id="RHEA:15225"/>
        <dbReference type="ChEBI" id="CHEBI:15378"/>
        <dbReference type="ChEBI" id="CHEBI:33019"/>
        <dbReference type="ChEBI" id="CHEBI:37568"/>
        <dbReference type="ChEBI" id="CHEBI:57477"/>
        <dbReference type="ChEBI" id="CHEBI:58601"/>
        <dbReference type="EC" id="2.7.7.24"/>
    </reaction>
</comment>
<keyword evidence="7" id="KW-0460">Magnesium</keyword>
<accession>A0A381SG92</accession>
<dbReference type="FunFam" id="3.90.550.10:FF:000023">
    <property type="entry name" value="Glucose-1-phosphate thymidylyltransferase"/>
    <property type="match status" value="1"/>
</dbReference>
<dbReference type="GO" id="GO:0008879">
    <property type="term" value="F:glucose-1-phosphate thymidylyltransferase activity"/>
    <property type="evidence" value="ECO:0007669"/>
    <property type="project" value="UniProtKB-EC"/>
</dbReference>
<keyword evidence="4" id="KW-0808">Transferase</keyword>
<dbReference type="PANTHER" id="PTHR43532">
    <property type="entry name" value="GLUCOSE-1-PHOSPHATE THYMIDYLYLTRANSFERASE"/>
    <property type="match status" value="1"/>
</dbReference>
<evidence type="ECO:0000256" key="3">
    <source>
        <dbReference type="ARBA" id="ARBA00012461"/>
    </source>
</evidence>
<dbReference type="Gene3D" id="3.90.550.10">
    <property type="entry name" value="Spore Coat Polysaccharide Biosynthesis Protein SpsA, Chain A"/>
    <property type="match status" value="1"/>
</dbReference>